<dbReference type="GO" id="GO:0000976">
    <property type="term" value="F:transcription cis-regulatory region binding"/>
    <property type="evidence" value="ECO:0007669"/>
    <property type="project" value="TreeGrafter"/>
</dbReference>
<dbReference type="NCBIfam" id="TIGR01565">
    <property type="entry name" value="homeo_ZF_HD"/>
    <property type="match status" value="1"/>
</dbReference>
<gene>
    <name evidence="1" type="ORF">RIF29_29209</name>
</gene>
<name>A0AAN9HW22_CROPI</name>
<evidence type="ECO:0000313" key="2">
    <source>
        <dbReference type="Proteomes" id="UP001372338"/>
    </source>
</evidence>
<dbReference type="InterPro" id="IPR009057">
    <property type="entry name" value="Homeodomain-like_sf"/>
</dbReference>
<dbReference type="PANTHER" id="PTHR31948">
    <property type="entry name" value="ZINC-FINGER HOMEODOMAIN PROTEIN 2"/>
    <property type="match status" value="1"/>
</dbReference>
<dbReference type="Proteomes" id="UP001372338">
    <property type="component" value="Unassembled WGS sequence"/>
</dbReference>
<evidence type="ECO:0000313" key="1">
    <source>
        <dbReference type="EMBL" id="KAK7255789.1"/>
    </source>
</evidence>
<dbReference type="EMBL" id="JAYWIO010000006">
    <property type="protein sequence ID" value="KAK7255789.1"/>
    <property type="molecule type" value="Genomic_DNA"/>
</dbReference>
<protein>
    <submittedName>
        <fullName evidence="1">Uncharacterized protein</fullName>
    </submittedName>
</protein>
<dbReference type="AlphaFoldDB" id="A0AAN9HW22"/>
<accession>A0AAN9HW22</accession>
<dbReference type="Gene3D" id="1.10.10.60">
    <property type="entry name" value="Homeodomain-like"/>
    <property type="match status" value="1"/>
</dbReference>
<dbReference type="PANTHER" id="PTHR31948:SF163">
    <property type="entry name" value="ZINC-FINGER HOMEODOMAIN PROTEIN 3"/>
    <property type="match status" value="1"/>
</dbReference>
<sequence length="147" mass="16364">MIMPYNIGGGPLLAAAATASESDEQQEGGGVNVGVARGAVAQPQKGMKKRYRTKFSQEQKDKMLSFAEKVGWKIQKQEVVQQFCQEIGVKRRVLKLSKLHLNCFSFPSSDVSLLNIYARNRDSLFYLIVLAASVIPHSITKKLYETL</sequence>
<dbReference type="GO" id="GO:0003700">
    <property type="term" value="F:DNA-binding transcription factor activity"/>
    <property type="evidence" value="ECO:0007669"/>
    <property type="project" value="TreeGrafter"/>
</dbReference>
<dbReference type="SUPFAM" id="SSF46689">
    <property type="entry name" value="Homeodomain-like"/>
    <property type="match status" value="1"/>
</dbReference>
<keyword evidence="2" id="KW-1185">Reference proteome</keyword>
<comment type="caution">
    <text evidence="1">The sequence shown here is derived from an EMBL/GenBank/DDBJ whole genome shotgun (WGS) entry which is preliminary data.</text>
</comment>
<dbReference type="GO" id="GO:0050793">
    <property type="term" value="P:regulation of developmental process"/>
    <property type="evidence" value="ECO:0007669"/>
    <property type="project" value="TreeGrafter"/>
</dbReference>
<dbReference type="InterPro" id="IPR006455">
    <property type="entry name" value="Homeodomain_ZF_HD"/>
</dbReference>
<proteinExistence type="predicted"/>
<organism evidence="1 2">
    <name type="scientific">Crotalaria pallida</name>
    <name type="common">Smooth rattlebox</name>
    <name type="synonym">Crotalaria striata</name>
    <dbReference type="NCBI Taxonomy" id="3830"/>
    <lineage>
        <taxon>Eukaryota</taxon>
        <taxon>Viridiplantae</taxon>
        <taxon>Streptophyta</taxon>
        <taxon>Embryophyta</taxon>
        <taxon>Tracheophyta</taxon>
        <taxon>Spermatophyta</taxon>
        <taxon>Magnoliopsida</taxon>
        <taxon>eudicotyledons</taxon>
        <taxon>Gunneridae</taxon>
        <taxon>Pentapetalae</taxon>
        <taxon>rosids</taxon>
        <taxon>fabids</taxon>
        <taxon>Fabales</taxon>
        <taxon>Fabaceae</taxon>
        <taxon>Papilionoideae</taxon>
        <taxon>50 kb inversion clade</taxon>
        <taxon>genistoids sensu lato</taxon>
        <taxon>core genistoids</taxon>
        <taxon>Crotalarieae</taxon>
        <taxon>Crotalaria</taxon>
    </lineage>
</organism>
<dbReference type="GO" id="GO:0005634">
    <property type="term" value="C:nucleus"/>
    <property type="evidence" value="ECO:0007669"/>
    <property type="project" value="TreeGrafter"/>
</dbReference>
<reference evidence="1 2" key="1">
    <citation type="submission" date="2024-01" db="EMBL/GenBank/DDBJ databases">
        <title>The genomes of 5 underutilized Papilionoideae crops provide insights into root nodulation and disease resistanc.</title>
        <authorList>
            <person name="Yuan L."/>
        </authorList>
    </citation>
    <scope>NUCLEOTIDE SEQUENCE [LARGE SCALE GENOMIC DNA]</scope>
    <source>
        <strain evidence="1">ZHUSHIDOU_FW_LH</strain>
        <tissue evidence="1">Leaf</tissue>
    </source>
</reference>